<dbReference type="PRINTS" id="PR00455">
    <property type="entry name" value="HTHTETR"/>
</dbReference>
<feature type="domain" description="HTH tetR-type" evidence="5">
    <location>
        <begin position="14"/>
        <end position="74"/>
    </location>
</feature>
<evidence type="ECO:0000256" key="3">
    <source>
        <dbReference type="ARBA" id="ARBA00023163"/>
    </source>
</evidence>
<comment type="caution">
    <text evidence="6">The sequence shown here is derived from an EMBL/GenBank/DDBJ whole genome shotgun (WGS) entry which is preliminary data.</text>
</comment>
<accession>A0ABT2GRI3</accession>
<dbReference type="EMBL" id="JANLCM010000002">
    <property type="protein sequence ID" value="MCS5718793.1"/>
    <property type="molecule type" value="Genomic_DNA"/>
</dbReference>
<dbReference type="PANTHER" id="PTHR47506">
    <property type="entry name" value="TRANSCRIPTIONAL REGULATORY PROTEIN"/>
    <property type="match status" value="1"/>
</dbReference>
<evidence type="ECO:0000256" key="2">
    <source>
        <dbReference type="ARBA" id="ARBA00023125"/>
    </source>
</evidence>
<proteinExistence type="predicted"/>
<dbReference type="Pfam" id="PF00440">
    <property type="entry name" value="TetR_N"/>
    <property type="match status" value="1"/>
</dbReference>
<keyword evidence="1" id="KW-0805">Transcription regulation</keyword>
<dbReference type="InterPro" id="IPR001647">
    <property type="entry name" value="HTH_TetR"/>
</dbReference>
<evidence type="ECO:0000313" key="7">
    <source>
        <dbReference type="Proteomes" id="UP001165584"/>
    </source>
</evidence>
<keyword evidence="2 4" id="KW-0238">DNA-binding</keyword>
<evidence type="ECO:0000313" key="6">
    <source>
        <dbReference type="EMBL" id="MCS5718793.1"/>
    </source>
</evidence>
<keyword evidence="7" id="KW-1185">Reference proteome</keyword>
<evidence type="ECO:0000256" key="1">
    <source>
        <dbReference type="ARBA" id="ARBA00023015"/>
    </source>
</evidence>
<evidence type="ECO:0000256" key="4">
    <source>
        <dbReference type="PROSITE-ProRule" id="PRU00335"/>
    </source>
</evidence>
<protein>
    <submittedName>
        <fullName evidence="6">TetR family transcriptional regulator</fullName>
    </submittedName>
</protein>
<evidence type="ECO:0000259" key="5">
    <source>
        <dbReference type="PROSITE" id="PS50977"/>
    </source>
</evidence>
<reference evidence="6" key="1">
    <citation type="submission" date="2022-08" db="EMBL/GenBank/DDBJ databases">
        <authorList>
            <person name="Deng Y."/>
            <person name="Han X.-F."/>
            <person name="Zhang Y.-Q."/>
        </authorList>
    </citation>
    <scope>NUCLEOTIDE SEQUENCE</scope>
    <source>
        <strain evidence="6">CPCC 205763</strain>
    </source>
</reference>
<dbReference type="SUPFAM" id="SSF46689">
    <property type="entry name" value="Homeodomain-like"/>
    <property type="match status" value="1"/>
</dbReference>
<dbReference type="PROSITE" id="PS50977">
    <property type="entry name" value="HTH_TETR_2"/>
    <property type="match status" value="1"/>
</dbReference>
<feature type="DNA-binding region" description="H-T-H motif" evidence="4">
    <location>
        <begin position="37"/>
        <end position="56"/>
    </location>
</feature>
<gene>
    <name evidence="6" type="ORF">N1027_11675</name>
</gene>
<dbReference type="Proteomes" id="UP001165584">
    <property type="component" value="Unassembled WGS sequence"/>
</dbReference>
<dbReference type="PANTHER" id="PTHR47506:SF1">
    <property type="entry name" value="HTH-TYPE TRANSCRIPTIONAL REGULATOR YJDC"/>
    <property type="match status" value="1"/>
</dbReference>
<dbReference type="Gene3D" id="1.10.357.10">
    <property type="entry name" value="Tetracycline Repressor, domain 2"/>
    <property type="match status" value="1"/>
</dbReference>
<keyword evidence="3" id="KW-0804">Transcription</keyword>
<sequence length="186" mass="20111">MTTRRADAPAAGDPDRRRAVLESAMETFARFGYRKTSMDDIATAAQISRPGLYFLFDSKPVLFREAVTHSLNRDLGLISTELGTHDRPLAERLIAAFDLWAGSYVGPLSEEVSVVVADPSLLGSAVHEGSARFEEFVAGAIAEVRPADGAARAKTLISASIGIKHQVATREEYLRRLEVAVGLLLA</sequence>
<dbReference type="RefSeq" id="WP_259508068.1">
    <property type="nucleotide sequence ID" value="NZ_JANLCM010000002.1"/>
</dbReference>
<name>A0ABT2GRI3_9MICO</name>
<organism evidence="6 7">
    <name type="scientific">Herbiconiux aconitum</name>
    <dbReference type="NCBI Taxonomy" id="2970913"/>
    <lineage>
        <taxon>Bacteria</taxon>
        <taxon>Bacillati</taxon>
        <taxon>Actinomycetota</taxon>
        <taxon>Actinomycetes</taxon>
        <taxon>Micrococcales</taxon>
        <taxon>Microbacteriaceae</taxon>
        <taxon>Herbiconiux</taxon>
    </lineage>
</organism>
<dbReference type="InterPro" id="IPR009057">
    <property type="entry name" value="Homeodomain-like_sf"/>
</dbReference>